<sequence>MDNPVFGKEFDQCQQDIGLMHIGTPKECEDPVFAIKDERPLISLIPQSSSLISGEQTSNCNVVDEKWAPKVDQTSPGRRLSKISVADFLASETIRRTIEAQRKSTGSFTRDAVRWKSARYCRQPQGQEAKVGQVRRHSLIPETIVE</sequence>
<protein>
    <submittedName>
        <fullName evidence="1">Uncharacterized protein</fullName>
    </submittedName>
</protein>
<reference evidence="1" key="1">
    <citation type="submission" date="2024-06" db="EMBL/GenBank/DDBJ databases">
        <authorList>
            <person name="Liu X."/>
            <person name="Lenzi L."/>
            <person name="Haldenby T S."/>
            <person name="Uol C."/>
        </authorList>
    </citation>
    <scope>NUCLEOTIDE SEQUENCE</scope>
</reference>
<dbReference type="AlphaFoldDB" id="A0AAV2TH47"/>
<dbReference type="EMBL" id="CAXLJL010000290">
    <property type="protein sequence ID" value="CAL5136221.1"/>
    <property type="molecule type" value="Genomic_DNA"/>
</dbReference>
<organism evidence="1 2">
    <name type="scientific">Calicophoron daubneyi</name>
    <name type="common">Rumen fluke</name>
    <name type="synonym">Paramphistomum daubneyi</name>
    <dbReference type="NCBI Taxonomy" id="300641"/>
    <lineage>
        <taxon>Eukaryota</taxon>
        <taxon>Metazoa</taxon>
        <taxon>Spiralia</taxon>
        <taxon>Lophotrochozoa</taxon>
        <taxon>Platyhelminthes</taxon>
        <taxon>Trematoda</taxon>
        <taxon>Digenea</taxon>
        <taxon>Plagiorchiida</taxon>
        <taxon>Pronocephalata</taxon>
        <taxon>Paramphistomoidea</taxon>
        <taxon>Paramphistomidae</taxon>
        <taxon>Calicophoron</taxon>
    </lineage>
</organism>
<proteinExistence type="predicted"/>
<name>A0AAV2TH47_CALDB</name>
<evidence type="ECO:0000313" key="1">
    <source>
        <dbReference type="EMBL" id="CAL5136221.1"/>
    </source>
</evidence>
<dbReference type="Proteomes" id="UP001497525">
    <property type="component" value="Unassembled WGS sequence"/>
</dbReference>
<evidence type="ECO:0000313" key="2">
    <source>
        <dbReference type="Proteomes" id="UP001497525"/>
    </source>
</evidence>
<gene>
    <name evidence="1" type="ORF">CDAUBV1_LOCUS10292</name>
</gene>
<accession>A0AAV2TH47</accession>
<comment type="caution">
    <text evidence="1">The sequence shown here is derived from an EMBL/GenBank/DDBJ whole genome shotgun (WGS) entry which is preliminary data.</text>
</comment>